<evidence type="ECO:0000313" key="2">
    <source>
        <dbReference type="Proteomes" id="UP000214646"/>
    </source>
</evidence>
<dbReference type="Proteomes" id="UP000214646">
    <property type="component" value="Unassembled WGS sequence"/>
</dbReference>
<keyword evidence="2" id="KW-1185">Reference proteome</keyword>
<dbReference type="EMBL" id="NIDE01000002">
    <property type="protein sequence ID" value="OWK45495.1"/>
    <property type="molecule type" value="Genomic_DNA"/>
</dbReference>
<comment type="caution">
    <text evidence="1">The sequence shown here is derived from an EMBL/GenBank/DDBJ whole genome shotgun (WGS) entry which is preliminary data.</text>
</comment>
<name>A0A225EAA8_9BACT</name>
<protein>
    <submittedName>
        <fullName evidence="1">Uncharacterized protein</fullName>
    </submittedName>
</protein>
<sequence>MQSIYTRLSDTSITSTVGTRIYPTDSVENTSCPLLVYAVTADDTVISMSGPTVLSSYSVTVEIFARSVTQRTALSTAILAQLSGYQGGNISASFFRSEQPVTLSDPDEVQATFNELKKKSNQGREAVAALRRCGGRNGRPGAGRVD</sequence>
<evidence type="ECO:0000313" key="1">
    <source>
        <dbReference type="EMBL" id="OWK45495.1"/>
    </source>
</evidence>
<organism evidence="1 2">
    <name type="scientific">Fimbriiglobus ruber</name>
    <dbReference type="NCBI Taxonomy" id="1908690"/>
    <lineage>
        <taxon>Bacteria</taxon>
        <taxon>Pseudomonadati</taxon>
        <taxon>Planctomycetota</taxon>
        <taxon>Planctomycetia</taxon>
        <taxon>Gemmatales</taxon>
        <taxon>Gemmataceae</taxon>
        <taxon>Fimbriiglobus</taxon>
    </lineage>
</organism>
<proteinExistence type="predicted"/>
<reference evidence="2" key="1">
    <citation type="submission" date="2017-06" db="EMBL/GenBank/DDBJ databases">
        <title>Genome analysis of Fimbriiglobus ruber SP5, the first member of the order Planctomycetales with confirmed chitinolytic capability.</title>
        <authorList>
            <person name="Ravin N.V."/>
            <person name="Rakitin A.L."/>
            <person name="Ivanova A.A."/>
            <person name="Beletsky A.V."/>
            <person name="Kulichevskaya I.S."/>
            <person name="Mardanov A.V."/>
            <person name="Dedysh S.N."/>
        </authorList>
    </citation>
    <scope>NUCLEOTIDE SEQUENCE [LARGE SCALE GENOMIC DNA]</scope>
    <source>
        <strain evidence="2">SP5</strain>
    </source>
</reference>
<gene>
    <name evidence="1" type="ORF">FRUB_01826</name>
</gene>
<dbReference type="AlphaFoldDB" id="A0A225EAA8"/>
<accession>A0A225EAA8</accession>